<dbReference type="Proteomes" id="UP000515788">
    <property type="component" value="Chromosome 7"/>
</dbReference>
<dbReference type="KEGG" id="tgb:HG536_0G01850"/>
<evidence type="ECO:0000313" key="3">
    <source>
        <dbReference type="Proteomes" id="UP000515788"/>
    </source>
</evidence>
<protein>
    <submittedName>
        <fullName evidence="2">Uncharacterized protein</fullName>
    </submittedName>
</protein>
<dbReference type="RefSeq" id="XP_037141000.1">
    <property type="nucleotide sequence ID" value="XM_037285104.1"/>
</dbReference>
<proteinExistence type="predicted"/>
<accession>A0A7G3ZLE0</accession>
<sequence length="151" mass="16480">MPAHPKIHETTAICYTLSNAFKDHYSHCCHLHNKKPGPRHGIFEEYQPYAYSPSIANNAGEQFPADRSASVGGLPASLNDYFSSCCKLKRMGKSKENSVTCVAARASEYVDPLLQAVAVACKTAPRRRNIAKQPQSADHDSGLVSASERMA</sequence>
<evidence type="ECO:0000313" key="2">
    <source>
        <dbReference type="EMBL" id="QLL34326.1"/>
    </source>
</evidence>
<name>A0A7G3ZLE0_9SACH</name>
<keyword evidence="3" id="KW-1185">Reference proteome</keyword>
<feature type="region of interest" description="Disordered" evidence="1">
    <location>
        <begin position="128"/>
        <end position="151"/>
    </location>
</feature>
<dbReference type="EMBL" id="CP059252">
    <property type="protein sequence ID" value="QLL34326.1"/>
    <property type="molecule type" value="Genomic_DNA"/>
</dbReference>
<evidence type="ECO:0000256" key="1">
    <source>
        <dbReference type="SAM" id="MobiDB-lite"/>
    </source>
</evidence>
<dbReference type="AlphaFoldDB" id="A0A7G3ZLE0"/>
<reference evidence="2 3" key="1">
    <citation type="submission" date="2020-06" db="EMBL/GenBank/DDBJ databases">
        <title>The yeast mating-type switching endonuclease HO is a domesticated member of an unorthodox homing genetic element family.</title>
        <authorList>
            <person name="Coughlan A.Y."/>
            <person name="Lombardi L."/>
            <person name="Braun-Galleani S."/>
            <person name="Martos A.R."/>
            <person name="Galeote V."/>
            <person name="Bigey F."/>
            <person name="Dequin S."/>
            <person name="Byrne K.P."/>
            <person name="Wolfe K.H."/>
        </authorList>
    </citation>
    <scope>NUCLEOTIDE SEQUENCE [LARGE SCALE GENOMIC DNA]</scope>
    <source>
        <strain evidence="2 3">CBS764</strain>
    </source>
</reference>
<dbReference type="GeneID" id="59327567"/>
<organism evidence="2 3">
    <name type="scientific">Torulaspora globosa</name>
    <dbReference type="NCBI Taxonomy" id="48254"/>
    <lineage>
        <taxon>Eukaryota</taxon>
        <taxon>Fungi</taxon>
        <taxon>Dikarya</taxon>
        <taxon>Ascomycota</taxon>
        <taxon>Saccharomycotina</taxon>
        <taxon>Saccharomycetes</taxon>
        <taxon>Saccharomycetales</taxon>
        <taxon>Saccharomycetaceae</taxon>
        <taxon>Torulaspora</taxon>
    </lineage>
</organism>
<gene>
    <name evidence="2" type="ORF">HG536_0G01850</name>
</gene>